<dbReference type="Proteomes" id="UP000289856">
    <property type="component" value="Chromosome"/>
</dbReference>
<dbReference type="RefSeq" id="WP_130606736.1">
    <property type="nucleotide sequence ID" value="NZ_AP019400.1"/>
</dbReference>
<sequence>MNISIRESKHKGYESYIMESDDIKLELVPELGAKIVSIVYKQSGKEWLLDPGKRSLEKPDPASRFVDCDMSGWDECFPTIDYCVIDQEQPIALPDHGEVWSLAWHCEADNESITCTVDGVCLPYKLSRRITFLSANQIRMSYHVENKGTASLPFLWVPHPQFQVSEKTRILLPDSIKDMLCIYGGKKLSAGVKYDWTEHDLVLPEPVGDGRKFYAEGNVSEGWCGLQGEETGDFLLMSVCPDAVPYLGIWIDEGLVNDRSAIALEPSIGYYDSLSRALGNGTAHILKPAEAFEWSLDLFVGSGDGRASINKLL</sequence>
<dbReference type="InterPro" id="IPR011013">
    <property type="entry name" value="Gal_mutarotase_sf_dom"/>
</dbReference>
<dbReference type="InterPro" id="IPR014718">
    <property type="entry name" value="GH-type_carb-bd"/>
</dbReference>
<dbReference type="GO" id="GO:0003824">
    <property type="term" value="F:catalytic activity"/>
    <property type="evidence" value="ECO:0007669"/>
    <property type="project" value="InterPro"/>
</dbReference>
<accession>A0A3T1D2J4</accession>
<dbReference type="OrthoDB" id="113447at2"/>
<dbReference type="SUPFAM" id="SSF74650">
    <property type="entry name" value="Galactose mutarotase-like"/>
    <property type="match status" value="1"/>
</dbReference>
<dbReference type="EMBL" id="AP019400">
    <property type="protein sequence ID" value="BBI32304.1"/>
    <property type="molecule type" value="Genomic_DNA"/>
</dbReference>
<organism evidence="1 2">
    <name type="scientific">Cohnella abietis</name>
    <dbReference type="NCBI Taxonomy" id="2507935"/>
    <lineage>
        <taxon>Bacteria</taxon>
        <taxon>Bacillati</taxon>
        <taxon>Bacillota</taxon>
        <taxon>Bacilli</taxon>
        <taxon>Bacillales</taxon>
        <taxon>Paenibacillaceae</taxon>
        <taxon>Cohnella</taxon>
    </lineage>
</organism>
<evidence type="ECO:0000313" key="2">
    <source>
        <dbReference type="Proteomes" id="UP000289856"/>
    </source>
</evidence>
<name>A0A3T1D2J4_9BACL</name>
<dbReference type="KEGG" id="cohn:KCTCHS21_17030"/>
<dbReference type="Gene3D" id="2.70.98.10">
    <property type="match status" value="1"/>
</dbReference>
<proteinExistence type="predicted"/>
<dbReference type="GO" id="GO:0005975">
    <property type="term" value="P:carbohydrate metabolic process"/>
    <property type="evidence" value="ECO:0007669"/>
    <property type="project" value="InterPro"/>
</dbReference>
<protein>
    <recommendedName>
        <fullName evidence="3">DUF5107 domain-containing protein</fullName>
    </recommendedName>
</protein>
<evidence type="ECO:0008006" key="3">
    <source>
        <dbReference type="Google" id="ProtNLM"/>
    </source>
</evidence>
<reference evidence="1 2" key="1">
    <citation type="submission" date="2019-01" db="EMBL/GenBank/DDBJ databases">
        <title>Complete genome sequence of Cohnella hallensis HS21 isolated from Korean fir (Abies koreana) rhizospheric soil.</title>
        <authorList>
            <person name="Jiang L."/>
            <person name="Kang S.W."/>
            <person name="Kim S."/>
            <person name="Jung J."/>
            <person name="Kim C.Y."/>
            <person name="Kim D.H."/>
            <person name="Kim S.W."/>
            <person name="Lee J."/>
        </authorList>
    </citation>
    <scope>NUCLEOTIDE SEQUENCE [LARGE SCALE GENOMIC DNA]</scope>
    <source>
        <strain evidence="1 2">HS21</strain>
    </source>
</reference>
<dbReference type="GO" id="GO:0030246">
    <property type="term" value="F:carbohydrate binding"/>
    <property type="evidence" value="ECO:0007669"/>
    <property type="project" value="InterPro"/>
</dbReference>
<keyword evidence="2" id="KW-1185">Reference proteome</keyword>
<gene>
    <name evidence="1" type="ORF">KCTCHS21_17030</name>
</gene>
<evidence type="ECO:0000313" key="1">
    <source>
        <dbReference type="EMBL" id="BBI32304.1"/>
    </source>
</evidence>
<dbReference type="AlphaFoldDB" id="A0A3T1D2J4"/>